<evidence type="ECO:0000313" key="3">
    <source>
        <dbReference type="EMBL" id="NEK21146.1"/>
    </source>
</evidence>
<dbReference type="Proteomes" id="UP000468591">
    <property type="component" value="Unassembled WGS sequence"/>
</dbReference>
<organism evidence="3 4">
    <name type="scientific">Sulfitobacter sediminilitoris</name>
    <dbReference type="NCBI Taxonomy" id="2698830"/>
    <lineage>
        <taxon>Bacteria</taxon>
        <taxon>Pseudomonadati</taxon>
        <taxon>Pseudomonadota</taxon>
        <taxon>Alphaproteobacteria</taxon>
        <taxon>Rhodobacterales</taxon>
        <taxon>Roseobacteraceae</taxon>
        <taxon>Sulfitobacter</taxon>
    </lineage>
</organism>
<evidence type="ECO:0000256" key="1">
    <source>
        <dbReference type="SAM" id="MobiDB-lite"/>
    </source>
</evidence>
<feature type="region of interest" description="Disordered" evidence="1">
    <location>
        <begin position="74"/>
        <end position="103"/>
    </location>
</feature>
<accession>A0A6P0C7L2</accession>
<dbReference type="EMBL" id="JAABNT010000001">
    <property type="protein sequence ID" value="NEK21146.1"/>
    <property type="molecule type" value="Genomic_DNA"/>
</dbReference>
<feature type="transmembrane region" description="Helical" evidence="2">
    <location>
        <begin position="50"/>
        <end position="71"/>
    </location>
</feature>
<comment type="caution">
    <text evidence="3">The sequence shown here is derived from an EMBL/GenBank/DDBJ whole genome shotgun (WGS) entry which is preliminary data.</text>
</comment>
<keyword evidence="4" id="KW-1185">Reference proteome</keyword>
<dbReference type="AlphaFoldDB" id="A0A6P0C7L2"/>
<evidence type="ECO:0000313" key="4">
    <source>
        <dbReference type="Proteomes" id="UP000468591"/>
    </source>
</evidence>
<reference evidence="3 4" key="1">
    <citation type="submission" date="2020-01" db="EMBL/GenBank/DDBJ databases">
        <title>Sulfitobacter sediminilitoris sp. nov., isolated from a tidal flat.</title>
        <authorList>
            <person name="Park S."/>
            <person name="Yoon J.-H."/>
        </authorList>
    </citation>
    <scope>NUCLEOTIDE SEQUENCE [LARGE SCALE GENOMIC DNA]</scope>
    <source>
        <strain evidence="3 4">JBTF-M27</strain>
    </source>
</reference>
<gene>
    <name evidence="3" type="ORF">GV827_01840</name>
</gene>
<protein>
    <submittedName>
        <fullName evidence="3">Uncharacterized protein</fullName>
    </submittedName>
</protein>
<keyword evidence="2" id="KW-1133">Transmembrane helix</keyword>
<dbReference type="RefSeq" id="WP_164351652.1">
    <property type="nucleotide sequence ID" value="NZ_JAABNT010000001.1"/>
</dbReference>
<keyword evidence="2" id="KW-0472">Membrane</keyword>
<proteinExistence type="predicted"/>
<keyword evidence="2" id="KW-0812">Transmembrane</keyword>
<sequence length="103" mass="11435">MGRAGQYRTVLGILMSSTWVLRQFGWERQVGGGVCPSTQEAKQETTLMDWTSLVGAMFFFTLLLVATFAFVSKQKTEKRMKDPTAEKSTLAKDKSSHGKPADV</sequence>
<evidence type="ECO:0000256" key="2">
    <source>
        <dbReference type="SAM" id="Phobius"/>
    </source>
</evidence>
<name>A0A6P0C7L2_9RHOB</name>